<feature type="transmembrane region" description="Helical" evidence="4">
    <location>
        <begin position="137"/>
        <end position="164"/>
    </location>
</feature>
<feature type="transmembrane region" description="Helical" evidence="4">
    <location>
        <begin position="324"/>
        <end position="342"/>
    </location>
</feature>
<dbReference type="PANTHER" id="PTHR23121:SF9">
    <property type="entry name" value="SODIUM-DEPENDENT GLUCOSE TRANSPORTER 1"/>
    <property type="match status" value="1"/>
</dbReference>
<feature type="transmembrane region" description="Helical" evidence="4">
    <location>
        <begin position="46"/>
        <end position="72"/>
    </location>
</feature>
<protein>
    <recommendedName>
        <fullName evidence="7">Sodium-dependent glucose transporter 1-like protein</fullName>
    </recommendedName>
</protein>
<gene>
    <name evidence="5" type="ORF">CVLEPA_LOCUS20686</name>
</gene>
<dbReference type="InterPro" id="IPR036259">
    <property type="entry name" value="MFS_trans_sf"/>
</dbReference>
<keyword evidence="6" id="KW-1185">Reference proteome</keyword>
<comment type="caution">
    <text evidence="5">The sequence shown here is derived from an EMBL/GenBank/DDBJ whole genome shotgun (WGS) entry which is preliminary data.</text>
</comment>
<feature type="transmembrane region" description="Helical" evidence="4">
    <location>
        <begin position="413"/>
        <end position="435"/>
    </location>
</feature>
<dbReference type="Proteomes" id="UP001642483">
    <property type="component" value="Unassembled WGS sequence"/>
</dbReference>
<feature type="transmembrane region" description="Helical" evidence="4">
    <location>
        <begin position="84"/>
        <end position="104"/>
    </location>
</feature>
<keyword evidence="1 4" id="KW-0812">Transmembrane</keyword>
<accession>A0ABP0GD00</accession>
<dbReference type="PANTHER" id="PTHR23121">
    <property type="entry name" value="SODIUM-DEPENDENT GLUCOSE TRANSPORTER 1"/>
    <property type="match status" value="1"/>
</dbReference>
<evidence type="ECO:0000313" key="5">
    <source>
        <dbReference type="EMBL" id="CAK8688699.1"/>
    </source>
</evidence>
<reference evidence="5 6" key="1">
    <citation type="submission" date="2024-02" db="EMBL/GenBank/DDBJ databases">
        <authorList>
            <person name="Daric V."/>
            <person name="Darras S."/>
        </authorList>
    </citation>
    <scope>NUCLEOTIDE SEQUENCE [LARGE SCALE GENOMIC DNA]</scope>
</reference>
<dbReference type="Gene3D" id="1.20.1250.20">
    <property type="entry name" value="MFS general substrate transporter like domains"/>
    <property type="match status" value="2"/>
</dbReference>
<keyword evidence="3 4" id="KW-0472">Membrane</keyword>
<feature type="transmembrane region" description="Helical" evidence="4">
    <location>
        <begin position="111"/>
        <end position="131"/>
    </location>
</feature>
<evidence type="ECO:0000313" key="6">
    <source>
        <dbReference type="Proteomes" id="UP001642483"/>
    </source>
</evidence>
<feature type="transmembrane region" description="Helical" evidence="4">
    <location>
        <begin position="171"/>
        <end position="190"/>
    </location>
</feature>
<feature type="transmembrane region" description="Helical" evidence="4">
    <location>
        <begin position="236"/>
        <end position="259"/>
    </location>
</feature>
<feature type="transmembrane region" description="Helical" evidence="4">
    <location>
        <begin position="441"/>
        <end position="461"/>
    </location>
</feature>
<dbReference type="EMBL" id="CAWYQH010000108">
    <property type="protein sequence ID" value="CAK8688699.1"/>
    <property type="molecule type" value="Genomic_DNA"/>
</dbReference>
<name>A0ABP0GD00_CLALP</name>
<evidence type="ECO:0000256" key="4">
    <source>
        <dbReference type="SAM" id="Phobius"/>
    </source>
</evidence>
<dbReference type="Pfam" id="PF07690">
    <property type="entry name" value="MFS_1"/>
    <property type="match status" value="1"/>
</dbReference>
<feature type="transmembrane region" description="Helical" evidence="4">
    <location>
        <begin position="354"/>
        <end position="372"/>
    </location>
</feature>
<sequence length="498" mass="54912">MKDFLKEDDFAKKEVSKNLLGEDSTAKQDATTDDSKHEASSDFFRYLWTVALAAGFFGMGLTLAILGLALPTLAANLNLTIDDLSLVLIARGGGYIVGSFIAGILESKFDFHILAALSLLVMGIGVVLTPVILNVTSFYICTALSSLGMGGYETVANVLCLYLWGKKSEPVLQFLHFWFCFGSAMTPFLSKSFLNQVVHNASHSISINSSATATMASSPNITYIENTTVPLVSVPYFIIAGFLTLVIISLILLKFFASLDSTESQDENTIEQEGTRYRYVMLILLFWLFFFMAGFQVTIFTFLYKFGITESPGLAYSRDVSADLNAMFFITVVVGQFLAIFWSQKFSPAKILTADFLGVGIGSVLLLLYPLYFEAAPILFWITIGLIGFSATSVYACIFLWANRYITINGSAAAVFIFGVAVGEMVLPIPVGFLIDEHVLSFLYFTSGYSFTLILIFLLTVKFAHTKGQRLSQNNPVEEDKLKAEEYLEDEKIPETVV</sequence>
<dbReference type="InterPro" id="IPR011701">
    <property type="entry name" value="MFS"/>
</dbReference>
<evidence type="ECO:0000256" key="2">
    <source>
        <dbReference type="ARBA" id="ARBA00022989"/>
    </source>
</evidence>
<proteinExistence type="predicted"/>
<dbReference type="SUPFAM" id="SSF103473">
    <property type="entry name" value="MFS general substrate transporter"/>
    <property type="match status" value="1"/>
</dbReference>
<feature type="transmembrane region" description="Helical" evidence="4">
    <location>
        <begin position="378"/>
        <end position="401"/>
    </location>
</feature>
<evidence type="ECO:0000256" key="3">
    <source>
        <dbReference type="ARBA" id="ARBA00023136"/>
    </source>
</evidence>
<feature type="transmembrane region" description="Helical" evidence="4">
    <location>
        <begin position="279"/>
        <end position="304"/>
    </location>
</feature>
<evidence type="ECO:0000256" key="1">
    <source>
        <dbReference type="ARBA" id="ARBA00022692"/>
    </source>
</evidence>
<evidence type="ECO:0008006" key="7">
    <source>
        <dbReference type="Google" id="ProtNLM"/>
    </source>
</evidence>
<keyword evidence="2 4" id="KW-1133">Transmembrane helix</keyword>
<organism evidence="5 6">
    <name type="scientific">Clavelina lepadiformis</name>
    <name type="common">Light-bulb sea squirt</name>
    <name type="synonym">Ascidia lepadiformis</name>
    <dbReference type="NCBI Taxonomy" id="159417"/>
    <lineage>
        <taxon>Eukaryota</taxon>
        <taxon>Metazoa</taxon>
        <taxon>Chordata</taxon>
        <taxon>Tunicata</taxon>
        <taxon>Ascidiacea</taxon>
        <taxon>Aplousobranchia</taxon>
        <taxon>Clavelinidae</taxon>
        <taxon>Clavelina</taxon>
    </lineage>
</organism>